<feature type="domain" description="Ubiquitin-like protease family profile" evidence="5">
    <location>
        <begin position="59"/>
        <end position="226"/>
    </location>
</feature>
<evidence type="ECO:0000256" key="3">
    <source>
        <dbReference type="ARBA" id="ARBA00022801"/>
    </source>
</evidence>
<keyword evidence="6" id="KW-1185">Reference proteome</keyword>
<keyword evidence="2" id="KW-0645">Protease</keyword>
<dbReference type="InterPro" id="IPR038765">
    <property type="entry name" value="Papain-like_cys_pep_sf"/>
</dbReference>
<reference evidence="7 8" key="1">
    <citation type="submission" date="2022-11" db="UniProtKB">
        <authorList>
            <consortium name="WormBaseParasite"/>
        </authorList>
    </citation>
    <scope>IDENTIFICATION</scope>
</reference>
<dbReference type="PROSITE" id="PS50600">
    <property type="entry name" value="ULP_PROTEASE"/>
    <property type="match status" value="1"/>
</dbReference>
<comment type="similarity">
    <text evidence="1">Belongs to the peptidase C48 family.</text>
</comment>
<dbReference type="GO" id="GO:0005634">
    <property type="term" value="C:nucleus"/>
    <property type="evidence" value="ECO:0007669"/>
    <property type="project" value="TreeGrafter"/>
</dbReference>
<dbReference type="Gene3D" id="3.40.395.10">
    <property type="entry name" value="Adenoviral Proteinase, Chain A"/>
    <property type="match status" value="1"/>
</dbReference>
<dbReference type="GO" id="GO:0016926">
    <property type="term" value="P:protein desumoylation"/>
    <property type="evidence" value="ECO:0007669"/>
    <property type="project" value="TreeGrafter"/>
</dbReference>
<dbReference type="WBParaSite" id="jg5060">
    <property type="protein sequence ID" value="jg5060"/>
    <property type="gene ID" value="jg5060"/>
</dbReference>
<evidence type="ECO:0000256" key="4">
    <source>
        <dbReference type="ARBA" id="ARBA00022807"/>
    </source>
</evidence>
<name>A0A915DTA9_9BILA</name>
<dbReference type="GO" id="GO:0016929">
    <property type="term" value="F:deSUMOylase activity"/>
    <property type="evidence" value="ECO:0007669"/>
    <property type="project" value="TreeGrafter"/>
</dbReference>
<sequence>MISSLSRPCPVIAKANQVCKVNKKQTEKSKGQDIQVVILDCNGETENTDREILVQKFGISLTSEDLERLLPGKWLNDVLINYYMQLIVKRSQEDLNLPKVFALDSLFYTQLEEKGSEALLEQGIWDELDLFFYDLVVVPIYMPGHWSLIIIKMVKSRVVYYDSFHGDGSRSISLIKNFLKEIAVQRGYEALDPTNWLAMNKKNIPMQAKTNGNVCGVFVCQYAECVTQGREIDFSQETMDNLREKMSIEIRRGELT</sequence>
<protein>
    <submittedName>
        <fullName evidence="7 8">Ubiquitin-like protease family profile domain-containing protein</fullName>
    </submittedName>
</protein>
<dbReference type="InterPro" id="IPR003653">
    <property type="entry name" value="Peptidase_C48_C"/>
</dbReference>
<evidence type="ECO:0000313" key="7">
    <source>
        <dbReference type="WBParaSite" id="jg23297"/>
    </source>
</evidence>
<proteinExistence type="inferred from homology"/>
<dbReference type="PANTHER" id="PTHR12606">
    <property type="entry name" value="SENTRIN/SUMO-SPECIFIC PROTEASE"/>
    <property type="match status" value="1"/>
</dbReference>
<evidence type="ECO:0000256" key="2">
    <source>
        <dbReference type="ARBA" id="ARBA00022670"/>
    </source>
</evidence>
<evidence type="ECO:0000313" key="8">
    <source>
        <dbReference type="WBParaSite" id="jg5060"/>
    </source>
</evidence>
<organism evidence="6 7">
    <name type="scientific">Ditylenchus dipsaci</name>
    <dbReference type="NCBI Taxonomy" id="166011"/>
    <lineage>
        <taxon>Eukaryota</taxon>
        <taxon>Metazoa</taxon>
        <taxon>Ecdysozoa</taxon>
        <taxon>Nematoda</taxon>
        <taxon>Chromadorea</taxon>
        <taxon>Rhabditida</taxon>
        <taxon>Tylenchina</taxon>
        <taxon>Tylenchomorpha</taxon>
        <taxon>Sphaerularioidea</taxon>
        <taxon>Anguinidae</taxon>
        <taxon>Anguininae</taxon>
        <taxon>Ditylenchus</taxon>
    </lineage>
</organism>
<evidence type="ECO:0000259" key="5">
    <source>
        <dbReference type="PROSITE" id="PS50600"/>
    </source>
</evidence>
<dbReference type="PANTHER" id="PTHR12606:SF141">
    <property type="entry name" value="GH15225P-RELATED"/>
    <property type="match status" value="1"/>
</dbReference>
<evidence type="ECO:0000313" key="6">
    <source>
        <dbReference type="Proteomes" id="UP000887574"/>
    </source>
</evidence>
<dbReference type="SUPFAM" id="SSF54001">
    <property type="entry name" value="Cysteine proteinases"/>
    <property type="match status" value="1"/>
</dbReference>
<evidence type="ECO:0000256" key="1">
    <source>
        <dbReference type="ARBA" id="ARBA00005234"/>
    </source>
</evidence>
<dbReference type="Proteomes" id="UP000887574">
    <property type="component" value="Unplaced"/>
</dbReference>
<dbReference type="WBParaSite" id="jg23297">
    <property type="protein sequence ID" value="jg23297"/>
    <property type="gene ID" value="jg23297"/>
</dbReference>
<keyword evidence="3" id="KW-0378">Hydrolase</keyword>
<accession>A0A915DTA9</accession>
<dbReference type="AlphaFoldDB" id="A0A915DTA9"/>
<keyword evidence="4" id="KW-0788">Thiol protease</keyword>
<dbReference type="GO" id="GO:0006508">
    <property type="term" value="P:proteolysis"/>
    <property type="evidence" value="ECO:0007669"/>
    <property type="project" value="UniProtKB-KW"/>
</dbReference>
<dbReference type="Pfam" id="PF02902">
    <property type="entry name" value="Peptidase_C48"/>
    <property type="match status" value="1"/>
</dbReference>